<evidence type="ECO:0000256" key="1">
    <source>
        <dbReference type="SAM" id="MobiDB-lite"/>
    </source>
</evidence>
<evidence type="ECO:0000313" key="3">
    <source>
        <dbReference type="Proteomes" id="UP001176941"/>
    </source>
</evidence>
<feature type="region of interest" description="Disordered" evidence="1">
    <location>
        <begin position="1"/>
        <end position="21"/>
    </location>
</feature>
<protein>
    <submittedName>
        <fullName evidence="2">Uncharacterized protein</fullName>
    </submittedName>
</protein>
<gene>
    <name evidence="2" type="ORF">MRATA1EN1_LOCUS7077</name>
</gene>
<name>A0ABN8Y970_RANTA</name>
<keyword evidence="3" id="KW-1185">Reference proteome</keyword>
<sequence length="113" mass="12384">MASQLSSLPSRKSPPRMLPRGQRAWQLAQAAIFLLAPHPVTSKLTRSLADLLARLCAHAQLDYDSAPLLLSPAFLLSLCGRLLQECTQAIKHKLPSEHKASWMGQPGVVALFF</sequence>
<reference evidence="2" key="1">
    <citation type="submission" date="2023-04" db="EMBL/GenBank/DDBJ databases">
        <authorList>
            <consortium name="ELIXIR-Norway"/>
        </authorList>
    </citation>
    <scope>NUCLEOTIDE SEQUENCE [LARGE SCALE GENOMIC DNA]</scope>
</reference>
<feature type="compositionally biased region" description="Low complexity" evidence="1">
    <location>
        <begin position="1"/>
        <end position="11"/>
    </location>
</feature>
<organism evidence="2 3">
    <name type="scientific">Rangifer tarandus platyrhynchus</name>
    <name type="common">Svalbard reindeer</name>
    <dbReference type="NCBI Taxonomy" id="3082113"/>
    <lineage>
        <taxon>Eukaryota</taxon>
        <taxon>Metazoa</taxon>
        <taxon>Chordata</taxon>
        <taxon>Craniata</taxon>
        <taxon>Vertebrata</taxon>
        <taxon>Euteleostomi</taxon>
        <taxon>Mammalia</taxon>
        <taxon>Eutheria</taxon>
        <taxon>Laurasiatheria</taxon>
        <taxon>Artiodactyla</taxon>
        <taxon>Ruminantia</taxon>
        <taxon>Pecora</taxon>
        <taxon>Cervidae</taxon>
        <taxon>Odocoileinae</taxon>
        <taxon>Rangifer</taxon>
    </lineage>
</organism>
<proteinExistence type="predicted"/>
<accession>A0ABN8Y970</accession>
<dbReference type="Proteomes" id="UP001176941">
    <property type="component" value="Chromosome 16"/>
</dbReference>
<evidence type="ECO:0000313" key="2">
    <source>
        <dbReference type="EMBL" id="CAI9158115.1"/>
    </source>
</evidence>
<dbReference type="EMBL" id="OX459952">
    <property type="protein sequence ID" value="CAI9158115.1"/>
    <property type="molecule type" value="Genomic_DNA"/>
</dbReference>